<evidence type="ECO:0000313" key="3">
    <source>
        <dbReference type="Proteomes" id="UP000600139"/>
    </source>
</evidence>
<organism evidence="2 3">
    <name type="scientific">Luteolibacter yonseiensis</name>
    <dbReference type="NCBI Taxonomy" id="1144680"/>
    <lineage>
        <taxon>Bacteria</taxon>
        <taxon>Pseudomonadati</taxon>
        <taxon>Verrucomicrobiota</taxon>
        <taxon>Verrucomicrobiia</taxon>
        <taxon>Verrucomicrobiales</taxon>
        <taxon>Verrucomicrobiaceae</taxon>
        <taxon>Luteolibacter</taxon>
    </lineage>
</organism>
<protein>
    <recommendedName>
        <fullName evidence="4">DOMON-like domain-containing protein</fullName>
    </recommendedName>
</protein>
<gene>
    <name evidence="2" type="ORF">JIN84_03615</name>
</gene>
<name>A0A934VA12_9BACT</name>
<dbReference type="Gene3D" id="2.60.40.1190">
    <property type="match status" value="1"/>
</dbReference>
<dbReference type="RefSeq" id="WP_200349641.1">
    <property type="nucleotide sequence ID" value="NZ_BAABHZ010000010.1"/>
</dbReference>
<evidence type="ECO:0008006" key="4">
    <source>
        <dbReference type="Google" id="ProtNLM"/>
    </source>
</evidence>
<dbReference type="EMBL" id="JAENIK010000004">
    <property type="protein sequence ID" value="MBK1814685.1"/>
    <property type="molecule type" value="Genomic_DNA"/>
</dbReference>
<dbReference type="Proteomes" id="UP000600139">
    <property type="component" value="Unassembled WGS sequence"/>
</dbReference>
<evidence type="ECO:0000256" key="1">
    <source>
        <dbReference type="SAM" id="MobiDB-lite"/>
    </source>
</evidence>
<feature type="compositionally biased region" description="Basic and acidic residues" evidence="1">
    <location>
        <begin position="181"/>
        <end position="191"/>
    </location>
</feature>
<evidence type="ECO:0000313" key="2">
    <source>
        <dbReference type="EMBL" id="MBK1814685.1"/>
    </source>
</evidence>
<dbReference type="AlphaFoldDB" id="A0A934VA12"/>
<comment type="caution">
    <text evidence="2">The sequence shown here is derived from an EMBL/GenBank/DDBJ whole genome shotgun (WGS) entry which is preliminary data.</text>
</comment>
<keyword evidence="3" id="KW-1185">Reference proteome</keyword>
<feature type="region of interest" description="Disordered" evidence="1">
    <location>
        <begin position="174"/>
        <end position="201"/>
    </location>
</feature>
<reference evidence="2" key="1">
    <citation type="submission" date="2021-01" db="EMBL/GenBank/DDBJ databases">
        <title>Modified the classification status of verrucomicrobia.</title>
        <authorList>
            <person name="Feng X."/>
        </authorList>
    </citation>
    <scope>NUCLEOTIDE SEQUENCE</scope>
    <source>
        <strain evidence="2">JCM 18052</strain>
    </source>
</reference>
<dbReference type="SUPFAM" id="SSF49344">
    <property type="entry name" value="CBD9-like"/>
    <property type="match status" value="1"/>
</dbReference>
<proteinExistence type="predicted"/>
<accession>A0A934VA12</accession>
<sequence>MTIFTSPEPLVWGELDVPLFGLGADMAGVALQPPVAFSLVSDGRYLWFLANHRKPANVHPKARPGLFQSELWKYDVAELFLADPASGRYFEFNLAPNGAWWTCEFTAPRVRADEVDIAMPEVATFSDMSPDGSWLAAMAIPLDLLKARLDFGPATRLNVSMILGSPEQRFVSATDLGPGEPDFHQPRKFSEVRFSPLPENP</sequence>